<dbReference type="PROSITE" id="PS51384">
    <property type="entry name" value="FAD_FR"/>
    <property type="match status" value="1"/>
</dbReference>
<reference evidence="8 9" key="1">
    <citation type="journal article" date="2018" name="Nat. Genet.">
        <title>The Rosa genome provides new insights in the design of modern roses.</title>
        <authorList>
            <person name="Bendahmane M."/>
        </authorList>
    </citation>
    <scope>NUCLEOTIDE SEQUENCE [LARGE SCALE GENOMIC DNA]</scope>
    <source>
        <strain evidence="9">cv. Old Blush</strain>
    </source>
</reference>
<dbReference type="InterPro" id="IPR013130">
    <property type="entry name" value="Fe3_Rdtase_TM_dom"/>
</dbReference>
<feature type="transmembrane region" description="Helical" evidence="6">
    <location>
        <begin position="267"/>
        <end position="289"/>
    </location>
</feature>
<evidence type="ECO:0000256" key="5">
    <source>
        <dbReference type="ARBA" id="ARBA00023136"/>
    </source>
</evidence>
<dbReference type="InterPro" id="IPR017938">
    <property type="entry name" value="Riboflavin_synthase-like_b-brl"/>
</dbReference>
<feature type="domain" description="FAD-binding FR-type" evidence="7">
    <location>
        <begin position="375"/>
        <end position="482"/>
    </location>
</feature>
<evidence type="ECO:0000259" key="7">
    <source>
        <dbReference type="PROSITE" id="PS51384"/>
    </source>
</evidence>
<dbReference type="EC" id="1.16.1.7" evidence="8"/>
<protein>
    <submittedName>
        <fullName evidence="8">Putative ferric-chelate reductase (NADH)</fullName>
        <ecNumber evidence="8">1.16.1.7</ecNumber>
    </submittedName>
</protein>
<feature type="transmembrane region" description="Helical" evidence="6">
    <location>
        <begin position="642"/>
        <end position="666"/>
    </location>
</feature>
<gene>
    <name evidence="8" type="ORF">RchiOBHm_Chr7g0218161</name>
</gene>
<comment type="subcellular location">
    <subcellularLocation>
        <location evidence="1">Membrane</location>
        <topology evidence="1">Multi-pass membrane protein</topology>
    </subcellularLocation>
</comment>
<keyword evidence="9" id="KW-1185">Reference proteome</keyword>
<dbReference type="GO" id="GO:0140618">
    <property type="term" value="F:ferric-chelate reductase (NADH) activity"/>
    <property type="evidence" value="ECO:0007669"/>
    <property type="project" value="UniProtKB-EC"/>
</dbReference>
<feature type="transmembrane region" description="Helical" evidence="6">
    <location>
        <begin position="608"/>
        <end position="630"/>
    </location>
</feature>
<proteinExistence type="predicted"/>
<dbReference type="EMBL" id="PDCK01000045">
    <property type="protein sequence ID" value="PRQ19528.1"/>
    <property type="molecule type" value="Genomic_DNA"/>
</dbReference>
<evidence type="ECO:0000256" key="4">
    <source>
        <dbReference type="ARBA" id="ARBA00023002"/>
    </source>
</evidence>
<evidence type="ECO:0000313" key="8">
    <source>
        <dbReference type="EMBL" id="PRQ19528.1"/>
    </source>
</evidence>
<organism evidence="8 9">
    <name type="scientific">Rosa chinensis</name>
    <name type="common">China rose</name>
    <dbReference type="NCBI Taxonomy" id="74649"/>
    <lineage>
        <taxon>Eukaryota</taxon>
        <taxon>Viridiplantae</taxon>
        <taxon>Streptophyta</taxon>
        <taxon>Embryophyta</taxon>
        <taxon>Tracheophyta</taxon>
        <taxon>Spermatophyta</taxon>
        <taxon>Magnoliopsida</taxon>
        <taxon>eudicotyledons</taxon>
        <taxon>Gunneridae</taxon>
        <taxon>Pentapetalae</taxon>
        <taxon>rosids</taxon>
        <taxon>fabids</taxon>
        <taxon>Rosales</taxon>
        <taxon>Rosaceae</taxon>
        <taxon>Rosoideae</taxon>
        <taxon>Rosoideae incertae sedis</taxon>
        <taxon>Rosa</taxon>
    </lineage>
</organism>
<feature type="transmembrane region" description="Helical" evidence="6">
    <location>
        <begin position="338"/>
        <end position="367"/>
    </location>
</feature>
<dbReference type="InterPro" id="IPR013112">
    <property type="entry name" value="FAD-bd_8"/>
</dbReference>
<feature type="transmembrane region" description="Helical" evidence="6">
    <location>
        <begin position="44"/>
        <end position="64"/>
    </location>
</feature>
<keyword evidence="3 6" id="KW-1133">Transmembrane helix</keyword>
<dbReference type="SUPFAM" id="SSF63380">
    <property type="entry name" value="Riboflavin synthase domain-like"/>
    <property type="match status" value="1"/>
</dbReference>
<evidence type="ECO:0000256" key="3">
    <source>
        <dbReference type="ARBA" id="ARBA00022989"/>
    </source>
</evidence>
<dbReference type="CDD" id="cd06186">
    <property type="entry name" value="NOX_Duox_like_FAD_NADP"/>
    <property type="match status" value="1"/>
</dbReference>
<accession>A0A2P6PC82</accession>
<dbReference type="OMA" id="NDMESIC"/>
<evidence type="ECO:0000256" key="6">
    <source>
        <dbReference type="SAM" id="Phobius"/>
    </source>
</evidence>
<dbReference type="InterPro" id="IPR050369">
    <property type="entry name" value="RBOH/FRE"/>
</dbReference>
<dbReference type="Gene3D" id="2.40.30.10">
    <property type="entry name" value="Translation factors"/>
    <property type="match status" value="1"/>
</dbReference>
<dbReference type="PANTHER" id="PTHR11972">
    <property type="entry name" value="NADPH OXIDASE"/>
    <property type="match status" value="1"/>
</dbReference>
<feature type="transmembrane region" description="Helical" evidence="6">
    <location>
        <begin position="224"/>
        <end position="247"/>
    </location>
</feature>
<feature type="transmembrane region" description="Helical" evidence="6">
    <location>
        <begin position="301"/>
        <end position="318"/>
    </location>
</feature>
<evidence type="ECO:0000256" key="2">
    <source>
        <dbReference type="ARBA" id="ARBA00022692"/>
    </source>
</evidence>
<dbReference type="Pfam" id="PF08022">
    <property type="entry name" value="FAD_binding_8"/>
    <property type="match status" value="1"/>
</dbReference>
<dbReference type="Gene3D" id="3.40.50.80">
    <property type="entry name" value="Nucleotide-binding domain of ferredoxin-NADP reductase (FNR) module"/>
    <property type="match status" value="2"/>
</dbReference>
<keyword evidence="2 6" id="KW-0812">Transmembrane</keyword>
<dbReference type="Gramene" id="PRQ19528">
    <property type="protein sequence ID" value="PRQ19528"/>
    <property type="gene ID" value="RchiOBHm_Chr7g0218161"/>
</dbReference>
<evidence type="ECO:0000256" key="1">
    <source>
        <dbReference type="ARBA" id="ARBA00004141"/>
    </source>
</evidence>
<dbReference type="Proteomes" id="UP000238479">
    <property type="component" value="Chromosome 7"/>
</dbReference>
<dbReference type="InterPro" id="IPR039261">
    <property type="entry name" value="FNR_nucleotide-bd"/>
</dbReference>
<dbReference type="SFLD" id="SFLDS00052">
    <property type="entry name" value="Ferric_Reductase_Domain"/>
    <property type="match status" value="1"/>
</dbReference>
<dbReference type="GO" id="GO:0005886">
    <property type="term" value="C:plasma membrane"/>
    <property type="evidence" value="ECO:0007669"/>
    <property type="project" value="TreeGrafter"/>
</dbReference>
<dbReference type="Pfam" id="PF01794">
    <property type="entry name" value="Ferric_reduct"/>
    <property type="match status" value="1"/>
</dbReference>
<dbReference type="Pfam" id="PF08030">
    <property type="entry name" value="NAD_binding_6"/>
    <property type="match status" value="2"/>
</dbReference>
<dbReference type="SUPFAM" id="SSF52343">
    <property type="entry name" value="Ferredoxin reductase-like, C-terminal NADP-linked domain"/>
    <property type="match status" value="1"/>
</dbReference>
<dbReference type="InterPro" id="IPR017927">
    <property type="entry name" value="FAD-bd_FR_type"/>
</dbReference>
<keyword evidence="4 8" id="KW-0560">Oxidoreductase</keyword>
<sequence length="775" mass="86452">MANGESEILSARLYQPLLSNSAADVAPCSNGGNKNRFFLSLSKWVLKFTMWLIFIAWVALFLLVPTDLGTTLSNDWLAATGGTLFGDSGSVLLLFSGPILAIALLAFPYIIIVGEEEQQLQEYACNTLKDRNCTAPILCSLKSTLIYYRKKKPPRFNLWTFPVLVDGPFGVVSAAELIGIILFIVFVLWDLYAFTAVNVRLLATYDDLSLGETRLMFLHNLARNLGQIGLVCLTFLFLPVARGSVLFRLINIPFEHATRYHVWLGNLAMLLFAIHGLLYVLIWTIKGCVLSQILEWKDTGVANLAGSISLSVGLLMWITTLPPVRKLNFELFLYTHQLYVIFVVFLALHIGYLVFPTAAGPIFIFVLDRFLRFCQSRKSVDIISAKCLPCGTVELVLAKPESLRYNALSFVFVRIWELSRLQWHPFSVSSSPMDGKHHISVLIKAIGKWTEKLRDSVLKNLELPCTKLTISVEGPYGHEKPYHMMYENLILVAGGIGISPFLAVLSDILHSVKEGKPCLPRNILLVWAVKRSDELSLLSTIGMDSTIYPSFSNKLNLQAHIYVTRESEFPSEHGEVGNGTADSSDLCPMSKRSGMSVLVGTGHNVWSCLYVISSTLGFVILLGLLDFFYINPFDITSWSYKGFLFLACMVASVFIFGGLVVCLWHLSEKRTSAEEKCEDDESNFGKIEHTETVTYNVAHQESPASLTRSIRYGARPDFKEIFGSVSKNWGHVDVGVIVCGPPTLQSSVAKEIRSQSIRRQSGDPIYHFNSHSFSL</sequence>
<dbReference type="InterPro" id="IPR013121">
    <property type="entry name" value="Fe_red_NAD-bd_6"/>
</dbReference>
<comment type="caution">
    <text evidence="8">The sequence shown here is derived from an EMBL/GenBank/DDBJ whole genome shotgun (WGS) entry which is preliminary data.</text>
</comment>
<dbReference type="AlphaFoldDB" id="A0A2P6PC82"/>
<keyword evidence="5 6" id="KW-0472">Membrane</keyword>
<dbReference type="PANTHER" id="PTHR11972:SF69">
    <property type="entry name" value="FERRIC REDUCTION OXIDASE 6-RELATED"/>
    <property type="match status" value="1"/>
</dbReference>
<dbReference type="SFLD" id="SFLDG01168">
    <property type="entry name" value="Ferric_reductase_subgroup_(FRE"/>
    <property type="match status" value="1"/>
</dbReference>
<evidence type="ECO:0000313" key="9">
    <source>
        <dbReference type="Proteomes" id="UP000238479"/>
    </source>
</evidence>
<name>A0A2P6PC82_ROSCH</name>
<feature type="transmembrane region" description="Helical" evidence="6">
    <location>
        <begin position="91"/>
        <end position="112"/>
    </location>
</feature>